<dbReference type="GO" id="GO:0022857">
    <property type="term" value="F:transmembrane transporter activity"/>
    <property type="evidence" value="ECO:0007669"/>
    <property type="project" value="InterPro"/>
</dbReference>
<evidence type="ECO:0000256" key="3">
    <source>
        <dbReference type="ARBA" id="ARBA00022692"/>
    </source>
</evidence>
<dbReference type="PROSITE" id="PS50850">
    <property type="entry name" value="MFS"/>
    <property type="match status" value="1"/>
</dbReference>
<evidence type="ECO:0000256" key="5">
    <source>
        <dbReference type="ARBA" id="ARBA00023136"/>
    </source>
</evidence>
<feature type="transmembrane region" description="Helical" evidence="6">
    <location>
        <begin position="180"/>
        <end position="198"/>
    </location>
</feature>
<organism evidence="8 9">
    <name type="scientific">Pseudonocardia hierapolitana</name>
    <dbReference type="NCBI Taxonomy" id="1128676"/>
    <lineage>
        <taxon>Bacteria</taxon>
        <taxon>Bacillati</taxon>
        <taxon>Actinomycetota</taxon>
        <taxon>Actinomycetes</taxon>
        <taxon>Pseudonocardiales</taxon>
        <taxon>Pseudonocardiaceae</taxon>
        <taxon>Pseudonocardia</taxon>
    </lineage>
</organism>
<comment type="subcellular location">
    <subcellularLocation>
        <location evidence="1">Cell membrane</location>
        <topology evidence="1">Multi-pass membrane protein</topology>
    </subcellularLocation>
</comment>
<dbReference type="SUPFAM" id="SSF103473">
    <property type="entry name" value="MFS general substrate transporter"/>
    <property type="match status" value="1"/>
</dbReference>
<evidence type="ECO:0000256" key="1">
    <source>
        <dbReference type="ARBA" id="ARBA00004651"/>
    </source>
</evidence>
<dbReference type="InterPro" id="IPR020846">
    <property type="entry name" value="MFS_dom"/>
</dbReference>
<dbReference type="AlphaFoldDB" id="A0A561STW0"/>
<evidence type="ECO:0000313" key="8">
    <source>
        <dbReference type="EMBL" id="TWF78305.1"/>
    </source>
</evidence>
<gene>
    <name evidence="8" type="ORF">FHX44_114228</name>
</gene>
<dbReference type="Proteomes" id="UP000321261">
    <property type="component" value="Unassembled WGS sequence"/>
</dbReference>
<comment type="caution">
    <text evidence="8">The sequence shown here is derived from an EMBL/GenBank/DDBJ whole genome shotgun (WGS) entry which is preliminary data.</text>
</comment>
<dbReference type="InterPro" id="IPR050189">
    <property type="entry name" value="MFS_Efflux_Transporters"/>
</dbReference>
<reference evidence="8 9" key="1">
    <citation type="submission" date="2019-06" db="EMBL/GenBank/DDBJ databases">
        <title>Sequencing the genomes of 1000 actinobacteria strains.</title>
        <authorList>
            <person name="Klenk H.-P."/>
        </authorList>
    </citation>
    <scope>NUCLEOTIDE SEQUENCE [LARGE SCALE GENOMIC DNA]</scope>
    <source>
        <strain evidence="8 9">DSM 45671</strain>
    </source>
</reference>
<dbReference type="Pfam" id="PF07690">
    <property type="entry name" value="MFS_1"/>
    <property type="match status" value="1"/>
</dbReference>
<sequence length="312" mass="30659">MLTGTFGLFVVARTTVGALHGLFVAVGFVLAMSIVPPERMGRAISVVVSGLFVSTALGVPLGTLVGQVLGWRGSFTAVAVLGVVALIATLVVIPSMSSTGGGAGSQARYAFAPRVLAALLMNALAFAAVYSALTYIVPFLESITGISGALISVFLLAYGVAAAVGSFAGGRFADQDAARTLIVGAIGVAVSLLVLYLAGTIAALVALALLALGSFAMGMVPSLQYRVVSLAGPGGQLASSLPVSAANVGIALGAYGGGVAIGSSTASSAVIIGLIIAMVSIPVAWATSFLKPPATADAAEPVVAADVAPEPA</sequence>
<dbReference type="PANTHER" id="PTHR43124">
    <property type="entry name" value="PURINE EFFLUX PUMP PBUE"/>
    <property type="match status" value="1"/>
</dbReference>
<keyword evidence="3 6" id="KW-0812">Transmembrane</keyword>
<dbReference type="InterPro" id="IPR011701">
    <property type="entry name" value="MFS"/>
</dbReference>
<accession>A0A561STW0</accession>
<feature type="transmembrane region" description="Helical" evidence="6">
    <location>
        <begin position="43"/>
        <end position="69"/>
    </location>
</feature>
<evidence type="ECO:0000259" key="7">
    <source>
        <dbReference type="PROSITE" id="PS50850"/>
    </source>
</evidence>
<dbReference type="EMBL" id="VIWU01000001">
    <property type="protein sequence ID" value="TWF78305.1"/>
    <property type="molecule type" value="Genomic_DNA"/>
</dbReference>
<evidence type="ECO:0000256" key="4">
    <source>
        <dbReference type="ARBA" id="ARBA00022989"/>
    </source>
</evidence>
<keyword evidence="5 6" id="KW-0472">Membrane</keyword>
<keyword evidence="9" id="KW-1185">Reference proteome</keyword>
<dbReference type="PANTHER" id="PTHR43124:SF3">
    <property type="entry name" value="CHLORAMPHENICOL EFFLUX PUMP RV0191"/>
    <property type="match status" value="1"/>
</dbReference>
<feature type="transmembrane region" description="Helical" evidence="6">
    <location>
        <begin position="143"/>
        <end position="168"/>
    </location>
</feature>
<dbReference type="GO" id="GO:0005886">
    <property type="term" value="C:plasma membrane"/>
    <property type="evidence" value="ECO:0007669"/>
    <property type="project" value="UniProtKB-SubCell"/>
</dbReference>
<keyword evidence="2" id="KW-1003">Cell membrane</keyword>
<feature type="transmembrane region" description="Helical" evidence="6">
    <location>
        <begin position="237"/>
        <end position="261"/>
    </location>
</feature>
<protein>
    <submittedName>
        <fullName evidence="8">DHA1 family inner membrane transport protein</fullName>
    </submittedName>
</protein>
<feature type="domain" description="Major facilitator superfamily (MFS) profile" evidence="7">
    <location>
        <begin position="1"/>
        <end position="295"/>
    </location>
</feature>
<name>A0A561STW0_9PSEU</name>
<keyword evidence="4 6" id="KW-1133">Transmembrane helix</keyword>
<dbReference type="InterPro" id="IPR036259">
    <property type="entry name" value="MFS_trans_sf"/>
</dbReference>
<dbReference type="Gene3D" id="1.20.1250.20">
    <property type="entry name" value="MFS general substrate transporter like domains"/>
    <property type="match status" value="2"/>
</dbReference>
<evidence type="ECO:0000256" key="6">
    <source>
        <dbReference type="SAM" id="Phobius"/>
    </source>
</evidence>
<feature type="transmembrane region" description="Helical" evidence="6">
    <location>
        <begin position="6"/>
        <end position="31"/>
    </location>
</feature>
<feature type="transmembrane region" description="Helical" evidence="6">
    <location>
        <begin position="267"/>
        <end position="286"/>
    </location>
</feature>
<proteinExistence type="predicted"/>
<evidence type="ECO:0000256" key="2">
    <source>
        <dbReference type="ARBA" id="ARBA00022475"/>
    </source>
</evidence>
<evidence type="ECO:0000313" key="9">
    <source>
        <dbReference type="Proteomes" id="UP000321261"/>
    </source>
</evidence>
<feature type="transmembrane region" description="Helical" evidence="6">
    <location>
        <begin position="115"/>
        <end position="137"/>
    </location>
</feature>
<feature type="transmembrane region" description="Helical" evidence="6">
    <location>
        <begin position="75"/>
        <end position="94"/>
    </location>
</feature>